<evidence type="ECO:0000259" key="2">
    <source>
        <dbReference type="Pfam" id="PF22725"/>
    </source>
</evidence>
<evidence type="ECO:0000313" key="4">
    <source>
        <dbReference type="Proteomes" id="UP000701801"/>
    </source>
</evidence>
<name>A0A9N9LUL5_9HELO</name>
<dbReference type="OrthoDB" id="64915at2759"/>
<protein>
    <recommendedName>
        <fullName evidence="2">GFO/IDH/MocA-like oxidoreductase domain-containing protein</fullName>
    </recommendedName>
</protein>
<dbReference type="PANTHER" id="PTHR42840:SF5">
    <property type="entry name" value="NAD(P)-BINDING ROSSMANN-FOLD SUPERFAMILY PROTEIN"/>
    <property type="match status" value="1"/>
</dbReference>
<dbReference type="GO" id="GO:0006740">
    <property type="term" value="P:NADPH regeneration"/>
    <property type="evidence" value="ECO:0007669"/>
    <property type="project" value="TreeGrafter"/>
</dbReference>
<dbReference type="Gene3D" id="3.40.50.720">
    <property type="entry name" value="NAD(P)-binding Rossmann-like Domain"/>
    <property type="match status" value="1"/>
</dbReference>
<comment type="caution">
    <text evidence="3">The sequence shown here is derived from an EMBL/GenBank/DDBJ whole genome shotgun (WGS) entry which is preliminary data.</text>
</comment>
<dbReference type="SUPFAM" id="SSF55347">
    <property type="entry name" value="Glyceraldehyde-3-phosphate dehydrogenase-like, C-terminal domain"/>
    <property type="match status" value="1"/>
</dbReference>
<dbReference type="Gene3D" id="3.30.360.10">
    <property type="entry name" value="Dihydrodipicolinate Reductase, domain 2"/>
    <property type="match status" value="1"/>
</dbReference>
<feature type="domain" description="GFO/IDH/MocA-like oxidoreductase" evidence="2">
    <location>
        <begin position="11"/>
        <end position="103"/>
    </location>
</feature>
<dbReference type="GO" id="GO:0005737">
    <property type="term" value="C:cytoplasm"/>
    <property type="evidence" value="ECO:0007669"/>
    <property type="project" value="TreeGrafter"/>
</dbReference>
<accession>A0A9N9LUL5</accession>
<dbReference type="AlphaFoldDB" id="A0A9N9LUL5"/>
<organism evidence="3 4">
    <name type="scientific">Hymenoscyphus albidus</name>
    <dbReference type="NCBI Taxonomy" id="595503"/>
    <lineage>
        <taxon>Eukaryota</taxon>
        <taxon>Fungi</taxon>
        <taxon>Dikarya</taxon>
        <taxon>Ascomycota</taxon>
        <taxon>Pezizomycotina</taxon>
        <taxon>Leotiomycetes</taxon>
        <taxon>Helotiales</taxon>
        <taxon>Helotiaceae</taxon>
        <taxon>Hymenoscyphus</taxon>
    </lineage>
</organism>
<dbReference type="Pfam" id="PF22725">
    <property type="entry name" value="GFO_IDH_MocA_C3"/>
    <property type="match status" value="1"/>
</dbReference>
<dbReference type="GO" id="GO:0016491">
    <property type="term" value="F:oxidoreductase activity"/>
    <property type="evidence" value="ECO:0007669"/>
    <property type="project" value="TreeGrafter"/>
</dbReference>
<dbReference type="EMBL" id="CAJVRM010000283">
    <property type="protein sequence ID" value="CAG8978832.1"/>
    <property type="molecule type" value="Genomic_DNA"/>
</dbReference>
<keyword evidence="4" id="KW-1185">Reference proteome</keyword>
<comment type="similarity">
    <text evidence="1">Belongs to the Gfo/Idh/MocA family.</text>
</comment>
<proteinExistence type="inferred from homology"/>
<dbReference type="PANTHER" id="PTHR42840">
    <property type="entry name" value="NAD(P)-BINDING ROSSMANN-FOLD SUPERFAMILY PROTEIN-RELATED"/>
    <property type="match status" value="1"/>
</dbReference>
<evidence type="ECO:0000256" key="1">
    <source>
        <dbReference type="ARBA" id="ARBA00010928"/>
    </source>
</evidence>
<sequence>MRTRKTRTRKLETPWRKKPEYQGGFLLDGGVHFVAGTRLLLGEKDKPTNLTAYTTLLQEYLPPVDTVNSVWQTASGISGTFSVSFGTTLSGSEYVVACEKGSVTVSFGKVTVKLGEEKENVESVKEFKEEGSGVKQEVAAWAKSIADGVFNTKQSPQHALADLEILEKMLKSGGAQGQGQSLKYQI</sequence>
<evidence type="ECO:0000313" key="3">
    <source>
        <dbReference type="EMBL" id="CAG8978832.1"/>
    </source>
</evidence>
<reference evidence="3" key="1">
    <citation type="submission" date="2021-07" db="EMBL/GenBank/DDBJ databases">
        <authorList>
            <person name="Durling M."/>
        </authorList>
    </citation>
    <scope>NUCLEOTIDE SEQUENCE</scope>
</reference>
<dbReference type="Proteomes" id="UP000701801">
    <property type="component" value="Unassembled WGS sequence"/>
</dbReference>
<dbReference type="InterPro" id="IPR055170">
    <property type="entry name" value="GFO_IDH_MocA-like_dom"/>
</dbReference>
<gene>
    <name evidence="3" type="ORF">HYALB_00013206</name>
</gene>